<dbReference type="Proteomes" id="UP000070779">
    <property type="component" value="Unassembled WGS sequence"/>
</dbReference>
<name>A0A139RAL4_STRMT</name>
<organism evidence="1 2">
    <name type="scientific">Streptococcus mitis</name>
    <dbReference type="NCBI Taxonomy" id="28037"/>
    <lineage>
        <taxon>Bacteria</taxon>
        <taxon>Bacillati</taxon>
        <taxon>Bacillota</taxon>
        <taxon>Bacilli</taxon>
        <taxon>Lactobacillales</taxon>
        <taxon>Streptococcaceae</taxon>
        <taxon>Streptococcus</taxon>
        <taxon>Streptococcus mitis group</taxon>
    </lineage>
</organism>
<dbReference type="PATRIC" id="fig|28037.238.peg.1521"/>
<comment type="caution">
    <text evidence="1">The sequence shown here is derived from an EMBL/GenBank/DDBJ whole genome shotgun (WGS) entry which is preliminary data.</text>
</comment>
<dbReference type="EMBL" id="LQZD01000350">
    <property type="protein sequence ID" value="KXU11685.1"/>
    <property type="molecule type" value="Genomic_DNA"/>
</dbReference>
<evidence type="ECO:0000313" key="1">
    <source>
        <dbReference type="EMBL" id="KXU11685.1"/>
    </source>
</evidence>
<reference evidence="1 2" key="1">
    <citation type="submission" date="2016-01" db="EMBL/GenBank/DDBJ databases">
        <title>Highly variable Streptococcus oralis are common among viridans streptococci isolated from primates.</title>
        <authorList>
            <person name="Denapaite D."/>
            <person name="Rieger M."/>
            <person name="Koendgen S."/>
            <person name="Brueckner R."/>
            <person name="Ochigava I."/>
            <person name="Kappeler P."/>
            <person name="Maetz-Rensing K."/>
            <person name="Leendertz F."/>
            <person name="Hakenbeck R."/>
        </authorList>
    </citation>
    <scope>NUCLEOTIDE SEQUENCE [LARGE SCALE GENOMIC DNA]</scope>
    <source>
        <strain evidence="1 2">DD22</strain>
    </source>
</reference>
<proteinExistence type="predicted"/>
<accession>A0A139RAL4</accession>
<protein>
    <submittedName>
        <fullName evidence="1">Uncharacterized protein</fullName>
    </submittedName>
</protein>
<dbReference type="AlphaFoldDB" id="A0A139RAL4"/>
<evidence type="ECO:0000313" key="2">
    <source>
        <dbReference type="Proteomes" id="UP000070779"/>
    </source>
</evidence>
<sequence>MATKYEHTLPKARQHQKEYHEFFDLDTLNRAFLGLGSSDKVLVIFCTRESMHDVEV</sequence>
<gene>
    <name evidence="1" type="ORF">SMIDD22_01261</name>
</gene>